<feature type="domain" description="Major facilitator superfamily (MFS) profile" evidence="7">
    <location>
        <begin position="35"/>
        <end position="444"/>
    </location>
</feature>
<feature type="transmembrane region" description="Helical" evidence="6">
    <location>
        <begin position="159"/>
        <end position="182"/>
    </location>
</feature>
<dbReference type="Proteomes" id="UP000736373">
    <property type="component" value="Unassembled WGS sequence"/>
</dbReference>
<feature type="transmembrane region" description="Helical" evidence="6">
    <location>
        <begin position="296"/>
        <end position="318"/>
    </location>
</feature>
<feature type="transmembrane region" description="Helical" evidence="6">
    <location>
        <begin position="355"/>
        <end position="376"/>
    </location>
</feature>
<feature type="transmembrane region" description="Helical" evidence="6">
    <location>
        <begin position="126"/>
        <end position="147"/>
    </location>
</feature>
<evidence type="ECO:0000256" key="1">
    <source>
        <dbReference type="ARBA" id="ARBA00004141"/>
    </source>
</evidence>
<feature type="transmembrane region" description="Helical" evidence="6">
    <location>
        <begin position="388"/>
        <end position="408"/>
    </location>
</feature>
<dbReference type="RefSeq" id="WP_187637979.1">
    <property type="nucleotide sequence ID" value="NZ_VZQQ01000044.1"/>
</dbReference>
<dbReference type="PROSITE" id="PS50850">
    <property type="entry name" value="MFS"/>
    <property type="match status" value="1"/>
</dbReference>
<sequence length="448" mass="48389">MEKMIGSTAAVPVTTAAAPTAGADELLFRKVAWRIVPFLFVCYVVSYLDRTNIGFAQLQMKHDLGFSDAIYGLGAATFFVGYVLFEVPSNLLLAKFGARRTFTRILLLWGLASVGMLFVSTPRNFYVLRFLLGVFEAGFFPGVVLYLTYWFPPNRRAGVLSVFFAGLTGAGVCGGLASGWIMRDMSGVLGLLGWQWLFIIEGSPAVLLAFVAPFCLVDKPRDANWLTTHEKQCLELLLAGSGEVNSGAHDSSGLLAVLRNPRVYLFAFVHFALTCATLNLVLWMPLMIRDFGIVDVVAISLYTVVPNAIGAIGMILIARHSDRARDRRKHFWFCVFGGAAALAALTLHLPSFPVMLALLSICTTLGFAAFPVFWAVPPTCLPGKTTAPGIAAISSIGMTSGIVGPWLIGQIRTTTGSMDLALYLLAALLFLSGIALQLGVRLKADQSD</sequence>
<keyword evidence="5 6" id="KW-0472">Membrane</keyword>
<feature type="transmembrane region" description="Helical" evidence="6">
    <location>
        <begin position="420"/>
        <end position="440"/>
    </location>
</feature>
<evidence type="ECO:0000256" key="5">
    <source>
        <dbReference type="ARBA" id="ARBA00023136"/>
    </source>
</evidence>
<dbReference type="Pfam" id="PF07690">
    <property type="entry name" value="MFS_1"/>
    <property type="match status" value="1"/>
</dbReference>
<dbReference type="InterPro" id="IPR011701">
    <property type="entry name" value="MFS"/>
</dbReference>
<feature type="transmembrane region" description="Helical" evidence="6">
    <location>
        <begin position="263"/>
        <end position="284"/>
    </location>
</feature>
<dbReference type="SUPFAM" id="SSF103473">
    <property type="entry name" value="MFS general substrate transporter"/>
    <property type="match status" value="1"/>
</dbReference>
<proteinExistence type="predicted"/>
<evidence type="ECO:0000313" key="8">
    <source>
        <dbReference type="EMBL" id="MBC8751050.1"/>
    </source>
</evidence>
<dbReference type="Gene3D" id="1.20.1250.20">
    <property type="entry name" value="MFS general substrate transporter like domains"/>
    <property type="match status" value="2"/>
</dbReference>
<dbReference type="CDD" id="cd17319">
    <property type="entry name" value="MFS_ExuT_GudP_like"/>
    <property type="match status" value="1"/>
</dbReference>
<reference evidence="8 9" key="1">
    <citation type="submission" date="2019-09" db="EMBL/GenBank/DDBJ databases">
        <title>Paraburkholderia podalyriae sp. nov., A South African Podalyria-associated rhizobium.</title>
        <authorList>
            <person name="Mavima L."/>
            <person name="Beukes C.W."/>
            <person name="Palmer M."/>
            <person name="De Meyer S.E."/>
            <person name="James E.K."/>
            <person name="Maluk M."/>
            <person name="Avontuur J.R."/>
            <person name="Chan W.Y."/>
            <person name="Venter S.N."/>
            <person name="Steenkamp E.T."/>
        </authorList>
    </citation>
    <scope>NUCLEOTIDE SEQUENCE [LARGE SCALE GENOMIC DNA]</scope>
    <source>
        <strain evidence="8 9">WC7.3b</strain>
    </source>
</reference>
<organism evidence="8 9">
    <name type="scientific">Paraburkholderia podalyriae</name>
    <dbReference type="NCBI Taxonomy" id="1938811"/>
    <lineage>
        <taxon>Bacteria</taxon>
        <taxon>Pseudomonadati</taxon>
        <taxon>Pseudomonadota</taxon>
        <taxon>Betaproteobacteria</taxon>
        <taxon>Burkholderiales</taxon>
        <taxon>Burkholderiaceae</taxon>
        <taxon>Paraburkholderia</taxon>
    </lineage>
</organism>
<comment type="caution">
    <text evidence="8">The sequence shown here is derived from an EMBL/GenBank/DDBJ whole genome shotgun (WGS) entry which is preliminary data.</text>
</comment>
<comment type="subcellular location">
    <subcellularLocation>
        <location evidence="1">Membrane</location>
        <topology evidence="1">Multi-pass membrane protein</topology>
    </subcellularLocation>
</comment>
<dbReference type="PANTHER" id="PTHR43791:SF36">
    <property type="entry name" value="TRANSPORTER, PUTATIVE (AFU_ORTHOLOGUE AFUA_6G08340)-RELATED"/>
    <property type="match status" value="1"/>
</dbReference>
<keyword evidence="3 6" id="KW-0812">Transmembrane</keyword>
<gene>
    <name evidence="8" type="ORF">F6X42_32120</name>
</gene>
<keyword evidence="2" id="KW-0813">Transport</keyword>
<feature type="transmembrane region" description="Helical" evidence="6">
    <location>
        <begin position="31"/>
        <end position="49"/>
    </location>
</feature>
<dbReference type="InterPro" id="IPR020846">
    <property type="entry name" value="MFS_dom"/>
</dbReference>
<keyword evidence="9" id="KW-1185">Reference proteome</keyword>
<accession>A0ABR7PXN7</accession>
<dbReference type="PANTHER" id="PTHR43791">
    <property type="entry name" value="PERMEASE-RELATED"/>
    <property type="match status" value="1"/>
</dbReference>
<feature type="transmembrane region" description="Helical" evidence="6">
    <location>
        <begin position="69"/>
        <end position="89"/>
    </location>
</feature>
<evidence type="ECO:0000256" key="6">
    <source>
        <dbReference type="SAM" id="Phobius"/>
    </source>
</evidence>
<evidence type="ECO:0000256" key="4">
    <source>
        <dbReference type="ARBA" id="ARBA00022989"/>
    </source>
</evidence>
<keyword evidence="4 6" id="KW-1133">Transmembrane helix</keyword>
<evidence type="ECO:0000256" key="2">
    <source>
        <dbReference type="ARBA" id="ARBA00022448"/>
    </source>
</evidence>
<feature type="transmembrane region" description="Helical" evidence="6">
    <location>
        <begin position="330"/>
        <end position="349"/>
    </location>
</feature>
<protein>
    <submittedName>
        <fullName evidence="8">MFS transporter</fullName>
    </submittedName>
</protein>
<dbReference type="EMBL" id="VZQQ01000044">
    <property type="protein sequence ID" value="MBC8751050.1"/>
    <property type="molecule type" value="Genomic_DNA"/>
</dbReference>
<dbReference type="InterPro" id="IPR036259">
    <property type="entry name" value="MFS_trans_sf"/>
</dbReference>
<feature type="transmembrane region" description="Helical" evidence="6">
    <location>
        <begin position="194"/>
        <end position="217"/>
    </location>
</feature>
<evidence type="ECO:0000259" key="7">
    <source>
        <dbReference type="PROSITE" id="PS50850"/>
    </source>
</evidence>
<name>A0ABR7PXN7_9BURK</name>
<evidence type="ECO:0000256" key="3">
    <source>
        <dbReference type="ARBA" id="ARBA00022692"/>
    </source>
</evidence>
<evidence type="ECO:0000313" key="9">
    <source>
        <dbReference type="Proteomes" id="UP000736373"/>
    </source>
</evidence>
<feature type="transmembrane region" description="Helical" evidence="6">
    <location>
        <begin position="101"/>
        <end position="120"/>
    </location>
</feature>